<dbReference type="Proteomes" id="UP000519439">
    <property type="component" value="Unassembled WGS sequence"/>
</dbReference>
<evidence type="ECO:0000313" key="4">
    <source>
        <dbReference type="Proteomes" id="UP000519439"/>
    </source>
</evidence>
<feature type="compositionally biased region" description="Basic and acidic residues" evidence="1">
    <location>
        <begin position="127"/>
        <end position="189"/>
    </location>
</feature>
<sequence length="376" mass="40084">MALKLKFNTSEPGFWVSGVAHAALLTAAMIGLSSVAEFPEAQEGIPVEIITDNQLSQITKGETTAKQVLPTPKPRADRIADKTEVKDPGEDKRDAPAPPKRPAEMKVADKEEPVAAQPPPPAPPTRSQEEKAAEAKAAEEKKLQEKAEAEAIEKAKAAEQAKIEEARAKAEAEAKAKAEAEAKKIAEAKAKAKAEADAKAKAEAEAKKLAEAKAKEEAEAKARKEAQLAKKLDMGDLKQFLDNKEKSQSSGATGAEVQKTASLGTATGSAAKLSPSMEDSLRGIIDEQIKRCYSAPPGAVAGSATIPLIDVKFNLDGTLADEPRVLKAGPSAIDRAIADAAVRAIRRCAPYKIPASFSPFYNSWKHWNMYFELSQV</sequence>
<feature type="transmembrane region" description="Helical" evidence="2">
    <location>
        <begin position="12"/>
        <end position="32"/>
    </location>
</feature>
<gene>
    <name evidence="3" type="ORF">GGR34_002805</name>
</gene>
<dbReference type="AlphaFoldDB" id="A0A7W6IGP7"/>
<accession>A0A7W6IGP7</accession>
<protein>
    <submittedName>
        <fullName evidence="3">Colicin import membrane protein</fullName>
    </submittedName>
</protein>
<dbReference type="RefSeq" id="WP_035459525.1">
    <property type="nucleotide sequence ID" value="NZ_JACIDC010000009.1"/>
</dbReference>
<evidence type="ECO:0000313" key="3">
    <source>
        <dbReference type="EMBL" id="MBB4041142.1"/>
    </source>
</evidence>
<organism evidence="3 4">
    <name type="scientific">Microvirga flocculans</name>
    <dbReference type="NCBI Taxonomy" id="217168"/>
    <lineage>
        <taxon>Bacteria</taxon>
        <taxon>Pseudomonadati</taxon>
        <taxon>Pseudomonadota</taxon>
        <taxon>Alphaproteobacteria</taxon>
        <taxon>Hyphomicrobiales</taxon>
        <taxon>Methylobacteriaceae</taxon>
        <taxon>Microvirga</taxon>
    </lineage>
</organism>
<feature type="region of interest" description="Disordered" evidence="1">
    <location>
        <begin position="195"/>
        <end position="214"/>
    </location>
</feature>
<keyword evidence="2" id="KW-1133">Transmembrane helix</keyword>
<comment type="caution">
    <text evidence="3">The sequence shown here is derived from an EMBL/GenBank/DDBJ whole genome shotgun (WGS) entry which is preliminary data.</text>
</comment>
<name>A0A7W6IGP7_9HYPH</name>
<reference evidence="3 4" key="1">
    <citation type="submission" date="2020-08" db="EMBL/GenBank/DDBJ databases">
        <title>Genomic Encyclopedia of Type Strains, Phase IV (KMG-IV): sequencing the most valuable type-strain genomes for metagenomic binning, comparative biology and taxonomic classification.</title>
        <authorList>
            <person name="Goeker M."/>
        </authorList>
    </citation>
    <scope>NUCLEOTIDE SEQUENCE [LARGE SCALE GENOMIC DNA]</scope>
    <source>
        <strain evidence="3 4">DSM 15743</strain>
    </source>
</reference>
<keyword evidence="4" id="KW-1185">Reference proteome</keyword>
<dbReference type="GO" id="GO:0019534">
    <property type="term" value="F:toxin transmembrane transporter activity"/>
    <property type="evidence" value="ECO:0007669"/>
    <property type="project" value="InterPro"/>
</dbReference>
<feature type="region of interest" description="Disordered" evidence="1">
    <location>
        <begin position="61"/>
        <end position="189"/>
    </location>
</feature>
<dbReference type="InterPro" id="IPR014161">
    <property type="entry name" value="Tol-Pal_TolA"/>
</dbReference>
<proteinExistence type="predicted"/>
<dbReference type="GO" id="GO:0043213">
    <property type="term" value="P:bacteriocin transport"/>
    <property type="evidence" value="ECO:0007669"/>
    <property type="project" value="InterPro"/>
</dbReference>
<feature type="compositionally biased region" description="Basic and acidic residues" evidence="1">
    <location>
        <begin position="74"/>
        <end position="113"/>
    </location>
</feature>
<evidence type="ECO:0000256" key="1">
    <source>
        <dbReference type="SAM" id="MobiDB-lite"/>
    </source>
</evidence>
<evidence type="ECO:0000256" key="2">
    <source>
        <dbReference type="SAM" id="Phobius"/>
    </source>
</evidence>
<dbReference type="EMBL" id="JACIDC010000009">
    <property type="protein sequence ID" value="MBB4041142.1"/>
    <property type="molecule type" value="Genomic_DNA"/>
</dbReference>
<keyword evidence="2" id="KW-0472">Membrane</keyword>
<keyword evidence="2" id="KW-0812">Transmembrane</keyword>
<dbReference type="NCBIfam" id="TIGR02794">
    <property type="entry name" value="tolA_full"/>
    <property type="match status" value="1"/>
</dbReference>
<dbReference type="GO" id="GO:0016020">
    <property type="term" value="C:membrane"/>
    <property type="evidence" value="ECO:0007669"/>
    <property type="project" value="InterPro"/>
</dbReference>